<reference evidence="1" key="1">
    <citation type="journal article" date="2020" name="mSystems">
        <title>Genome- and Community-Level Interaction Insights into Carbon Utilization and Element Cycling Functions of Hydrothermarchaeota in Hydrothermal Sediment.</title>
        <authorList>
            <person name="Zhou Z."/>
            <person name="Liu Y."/>
            <person name="Xu W."/>
            <person name="Pan J."/>
            <person name="Luo Z.H."/>
            <person name="Li M."/>
        </authorList>
    </citation>
    <scope>NUCLEOTIDE SEQUENCE [LARGE SCALE GENOMIC DNA]</scope>
    <source>
        <strain evidence="1">SpSt-374</strain>
    </source>
</reference>
<evidence type="ECO:0000313" key="1">
    <source>
        <dbReference type="EMBL" id="HGG02949.1"/>
    </source>
</evidence>
<gene>
    <name evidence="1" type="ORF">ENR15_20470</name>
</gene>
<name>A0A7C3ZYM8_9CYAN</name>
<accession>A0A7C3ZYM8</accession>
<organism evidence="1">
    <name type="scientific">Planktothricoides sp. SpSt-374</name>
    <dbReference type="NCBI Taxonomy" id="2282167"/>
    <lineage>
        <taxon>Bacteria</taxon>
        <taxon>Bacillati</taxon>
        <taxon>Cyanobacteriota</taxon>
        <taxon>Cyanophyceae</taxon>
        <taxon>Oscillatoriophycideae</taxon>
        <taxon>Oscillatoriales</taxon>
        <taxon>Oscillatoriaceae</taxon>
        <taxon>Planktothricoides</taxon>
    </lineage>
</organism>
<dbReference type="AlphaFoldDB" id="A0A7C3ZYM8"/>
<proteinExistence type="predicted"/>
<sequence length="267" mass="30065">MLKPSSDKDEEYIHLLLEPIAKCKNYQPRFGGGTGLTLSEFQRLYQADPFYSWFGLDSPLMYSAHKAAGGITSVYRQIGIGCQRLWQRILMDSLGLTAEQSAWSYQIQTTTGKPRTLSLDARITIKDVQTPQPRQILIDWLQDACRTTGVSEEISRVVKGVVFEVRQGYKSKDAKRQNADISNAAAAYSAAYLPVLLLLSNQIDADVANRYRNARLLILNGTIGGFATDSTYEFCRQIIGYDLADFFQRHSLRFKTEVESVLAMLLQ</sequence>
<comment type="caution">
    <text evidence="1">The sequence shown here is derived from an EMBL/GenBank/DDBJ whole genome shotgun (WGS) entry which is preliminary data.</text>
</comment>
<protein>
    <submittedName>
        <fullName evidence="1">Uncharacterized protein</fullName>
    </submittedName>
</protein>
<dbReference type="EMBL" id="DSPX01000202">
    <property type="protein sequence ID" value="HGG02949.1"/>
    <property type="molecule type" value="Genomic_DNA"/>
</dbReference>